<dbReference type="RefSeq" id="WP_112224418.1">
    <property type="nucleotide sequence ID" value="NZ_CP047673.1"/>
</dbReference>
<organism evidence="2 3">
    <name type="scientific">Planococcus halotolerans</name>
    <dbReference type="NCBI Taxonomy" id="2233542"/>
    <lineage>
        <taxon>Bacteria</taxon>
        <taxon>Bacillati</taxon>
        <taxon>Bacillota</taxon>
        <taxon>Bacilli</taxon>
        <taxon>Bacillales</taxon>
        <taxon>Caryophanaceae</taxon>
        <taxon>Planococcus</taxon>
    </lineage>
</organism>
<keyword evidence="1" id="KW-0472">Membrane</keyword>
<dbReference type="Proteomes" id="UP000251002">
    <property type="component" value="Unassembled WGS sequence"/>
</dbReference>
<accession>A0A365KN16</accession>
<dbReference type="InterPro" id="IPR025917">
    <property type="entry name" value="YuiB"/>
</dbReference>
<keyword evidence="1" id="KW-0812">Transmembrane</keyword>
<sequence>MNSSFTIVQLIISMLLFYVMFFGIGFLLNMLLRMTWLMAIVYPVVILLVIDDVGFFDYFTDPGQSFSMLGDTITSLTGTDIAVLLSGFAGAITAGFVMKVLRKMGYQMF</sequence>
<dbReference type="EMBL" id="QLZR01000007">
    <property type="protein sequence ID" value="RAZ74566.1"/>
    <property type="molecule type" value="Genomic_DNA"/>
</dbReference>
<evidence type="ECO:0000256" key="1">
    <source>
        <dbReference type="SAM" id="Phobius"/>
    </source>
</evidence>
<keyword evidence="3" id="KW-1185">Reference proteome</keyword>
<proteinExistence type="predicted"/>
<gene>
    <name evidence="2" type="ORF">DP120_14650</name>
</gene>
<dbReference type="AlphaFoldDB" id="A0A365KN16"/>
<reference evidence="2 3" key="1">
    <citation type="submission" date="2018-06" db="EMBL/GenBank/DDBJ databases">
        <title>The draft genome sequences of strains SCU63 and S1.</title>
        <authorList>
            <person name="Gan L."/>
        </authorList>
    </citation>
    <scope>NUCLEOTIDE SEQUENCE [LARGE SCALE GENOMIC DNA]</scope>
    <source>
        <strain evidence="2 3">SCU63</strain>
    </source>
</reference>
<evidence type="ECO:0008006" key="4">
    <source>
        <dbReference type="Google" id="ProtNLM"/>
    </source>
</evidence>
<name>A0A365KN16_9BACL</name>
<feature type="transmembrane region" description="Helical" evidence="1">
    <location>
        <begin position="6"/>
        <end position="28"/>
    </location>
</feature>
<evidence type="ECO:0000313" key="3">
    <source>
        <dbReference type="Proteomes" id="UP000251002"/>
    </source>
</evidence>
<keyword evidence="1" id="KW-1133">Transmembrane helix</keyword>
<dbReference type="Pfam" id="PF14068">
    <property type="entry name" value="YuiB"/>
    <property type="match status" value="1"/>
</dbReference>
<feature type="transmembrane region" description="Helical" evidence="1">
    <location>
        <begin position="35"/>
        <end position="56"/>
    </location>
</feature>
<feature type="transmembrane region" description="Helical" evidence="1">
    <location>
        <begin position="76"/>
        <end position="98"/>
    </location>
</feature>
<comment type="caution">
    <text evidence="2">The sequence shown here is derived from an EMBL/GenBank/DDBJ whole genome shotgun (WGS) entry which is preliminary data.</text>
</comment>
<evidence type="ECO:0000313" key="2">
    <source>
        <dbReference type="EMBL" id="RAZ74566.1"/>
    </source>
</evidence>
<protein>
    <recommendedName>
        <fullName evidence="4">YuiB family protein</fullName>
    </recommendedName>
</protein>